<dbReference type="GO" id="GO:0005783">
    <property type="term" value="C:endoplasmic reticulum"/>
    <property type="evidence" value="ECO:0007669"/>
    <property type="project" value="TreeGrafter"/>
</dbReference>
<organism evidence="4 5">
    <name type="scientific">Mucor saturninus</name>
    <dbReference type="NCBI Taxonomy" id="64648"/>
    <lineage>
        <taxon>Eukaryota</taxon>
        <taxon>Fungi</taxon>
        <taxon>Fungi incertae sedis</taxon>
        <taxon>Mucoromycota</taxon>
        <taxon>Mucoromycotina</taxon>
        <taxon>Mucoromycetes</taxon>
        <taxon>Mucorales</taxon>
        <taxon>Mucorineae</taxon>
        <taxon>Mucoraceae</taxon>
        <taxon>Mucor</taxon>
    </lineage>
</organism>
<keyword evidence="1" id="KW-1133">Transmembrane helix</keyword>
<dbReference type="Pfam" id="PF12955">
    <property type="entry name" value="Vps3844_C"/>
    <property type="match status" value="1"/>
</dbReference>
<comment type="caution">
    <text evidence="4">The sequence shown here is derived from an EMBL/GenBank/DDBJ whole genome shotgun (WGS) entry which is preliminary data.</text>
</comment>
<keyword evidence="1" id="KW-0812">Transmembrane</keyword>
<dbReference type="EMBL" id="JAEPRD010000072">
    <property type="protein sequence ID" value="KAG2201343.1"/>
    <property type="molecule type" value="Genomic_DNA"/>
</dbReference>
<proteinExistence type="predicted"/>
<feature type="transmembrane region" description="Helical" evidence="1">
    <location>
        <begin position="344"/>
        <end position="364"/>
    </location>
</feature>
<feature type="signal peptide" evidence="2">
    <location>
        <begin position="1"/>
        <end position="19"/>
    </location>
</feature>
<dbReference type="AlphaFoldDB" id="A0A8H7R0Z6"/>
<dbReference type="OrthoDB" id="5583277at2759"/>
<evidence type="ECO:0000256" key="1">
    <source>
        <dbReference type="SAM" id="Phobius"/>
    </source>
</evidence>
<reference evidence="4" key="1">
    <citation type="submission" date="2020-12" db="EMBL/GenBank/DDBJ databases">
        <title>Metabolic potential, ecology and presence of endohyphal bacteria is reflected in genomic diversity of Mucoromycotina.</title>
        <authorList>
            <person name="Muszewska A."/>
            <person name="Okrasinska A."/>
            <person name="Steczkiewicz K."/>
            <person name="Drgas O."/>
            <person name="Orlowska M."/>
            <person name="Perlinska-Lenart U."/>
            <person name="Aleksandrzak-Piekarczyk T."/>
            <person name="Szatraj K."/>
            <person name="Zielenkiewicz U."/>
            <person name="Pilsyk S."/>
            <person name="Malc E."/>
            <person name="Mieczkowski P."/>
            <person name="Kruszewska J.S."/>
            <person name="Biernat P."/>
            <person name="Pawlowska J."/>
        </authorList>
    </citation>
    <scope>NUCLEOTIDE SEQUENCE</scope>
    <source>
        <strain evidence="4">WA0000017839</strain>
    </source>
</reference>
<feature type="domain" description="Vacuolar sorting protein Vps3844 C-terminal" evidence="3">
    <location>
        <begin position="291"/>
        <end position="368"/>
    </location>
</feature>
<keyword evidence="5" id="KW-1185">Reference proteome</keyword>
<evidence type="ECO:0000313" key="4">
    <source>
        <dbReference type="EMBL" id="KAG2201343.1"/>
    </source>
</evidence>
<evidence type="ECO:0000259" key="3">
    <source>
        <dbReference type="Pfam" id="PF12955"/>
    </source>
</evidence>
<name>A0A8H7R0Z6_9FUNG</name>
<dbReference type="InterPro" id="IPR024382">
    <property type="entry name" value="Vps3844_C"/>
</dbReference>
<gene>
    <name evidence="4" type="ORF">INT47_001431</name>
</gene>
<keyword evidence="1" id="KW-0472">Membrane</keyword>
<keyword evidence="2" id="KW-0732">Signal</keyword>
<accession>A0A8H7R0Z6</accession>
<dbReference type="Proteomes" id="UP000603453">
    <property type="component" value="Unassembled WGS sequence"/>
</dbReference>
<evidence type="ECO:0000313" key="5">
    <source>
        <dbReference type="Proteomes" id="UP000603453"/>
    </source>
</evidence>
<protein>
    <recommendedName>
        <fullName evidence="3">Vacuolar sorting protein Vps3844 C-terminal domain-containing protein</fullName>
    </recommendedName>
</protein>
<evidence type="ECO:0000256" key="2">
    <source>
        <dbReference type="SAM" id="SignalP"/>
    </source>
</evidence>
<dbReference type="InterPro" id="IPR053065">
    <property type="entry name" value="Archenteron_Induction-Rel"/>
</dbReference>
<feature type="chain" id="PRO_5034038551" description="Vacuolar sorting protein Vps3844 C-terminal domain-containing protein" evidence="2">
    <location>
        <begin position="20"/>
        <end position="384"/>
    </location>
</feature>
<sequence length="384" mass="42252">MKILSLTAVVATLVSSVFARSSVHLISSQAQSVENTPEVSFNAFSMFYSDLMDTSASHPALMLQDEQDIGSHLPTFDNDLFKKKINANMMVIISGVNSPQDILPAHDPSFFVSDDESQEYASFAEATFDQMNTDDVTVTTYKDGKTEIRQGEEIIPVSSLLVDESFEYFKNDFSQLNVELFDKTKAADVKFVGEVEDVRETFANGRKYEPFDMRVIEINALETIANEYGVASEQYKEASLILRDLFEKFVIPNFQQLHSGSVSAFILTPAVKQQKLRRGVASTMLQANDVCYKSASDCNNGTSHCSGNGQCTSVGGECFSCQCKSSAFAGESCQYINSVADFQLLFWTAVLLIVITSSVVVCIYQSGDIVDGGIIMAQSLPKQD</sequence>
<dbReference type="PANTHER" id="PTHR36853:SF1">
    <property type="entry name" value="DUF3844 DOMAIN-CONTAINING PROTEIN"/>
    <property type="match status" value="1"/>
</dbReference>
<dbReference type="PANTHER" id="PTHR36853">
    <property type="entry name" value="EXPRESSED PROTEIN"/>
    <property type="match status" value="1"/>
</dbReference>